<feature type="chain" id="PRO_5042274575" description="Methyl-accepting transducer domain-containing protein" evidence="1">
    <location>
        <begin position="21"/>
        <end position="333"/>
    </location>
</feature>
<reference evidence="2" key="1">
    <citation type="submission" date="2023-01" db="EMBL/GenBank/DDBJ databases">
        <title>Colletotrichum chrysophilum M932 genome sequence.</title>
        <authorList>
            <person name="Baroncelli R."/>
        </authorList>
    </citation>
    <scope>NUCLEOTIDE SEQUENCE</scope>
    <source>
        <strain evidence="2">M932</strain>
    </source>
</reference>
<sequence length="333" mass="36670">MYAILAFAVVLVVCMTVSWACQLVYGGGSLAVPTCPTRRHGSDERLSRHSREDLFVYCTGHPGASDGGLQAAGQISTVLEHLQTVQDETNVEWERHLRDDLRATRRATAELRRLQPDAERKVASWWWWILCETPPPALVPGRWCAGLPSRVVAVLDKAIDVTQGARKIREVHIKDGRILVSAHDVKEEVCRLHDQDVLGGMVKEVARQISAQVKDSGSDVPDGVVREEDKLNEGIAAAGTMTATTESLRRAETRLSDQRSGLRVNCMAAAHVEAGVGIVRDRLVAQVDALEEISDSFVWLRQSVVDQEKSVPDAIEKGIELLATLEAELMRCV</sequence>
<accession>A0AAD9A280</accession>
<dbReference type="Proteomes" id="UP001243330">
    <property type="component" value="Unassembled WGS sequence"/>
</dbReference>
<dbReference type="EMBL" id="JAQOWY010000625">
    <property type="protein sequence ID" value="KAK1839818.1"/>
    <property type="molecule type" value="Genomic_DNA"/>
</dbReference>
<proteinExistence type="predicted"/>
<protein>
    <recommendedName>
        <fullName evidence="4">Methyl-accepting transducer domain-containing protein</fullName>
    </recommendedName>
</protein>
<comment type="caution">
    <text evidence="2">The sequence shown here is derived from an EMBL/GenBank/DDBJ whole genome shotgun (WGS) entry which is preliminary data.</text>
</comment>
<evidence type="ECO:0000313" key="3">
    <source>
        <dbReference type="Proteomes" id="UP001243330"/>
    </source>
</evidence>
<evidence type="ECO:0000313" key="2">
    <source>
        <dbReference type="EMBL" id="KAK1839818.1"/>
    </source>
</evidence>
<keyword evidence="1" id="KW-0732">Signal</keyword>
<name>A0AAD9A280_9PEZI</name>
<evidence type="ECO:0000256" key="1">
    <source>
        <dbReference type="SAM" id="SignalP"/>
    </source>
</evidence>
<keyword evidence="3" id="KW-1185">Reference proteome</keyword>
<feature type="signal peptide" evidence="1">
    <location>
        <begin position="1"/>
        <end position="20"/>
    </location>
</feature>
<gene>
    <name evidence="2" type="ORF">CCHR01_17566</name>
</gene>
<organism evidence="2 3">
    <name type="scientific">Colletotrichum chrysophilum</name>
    <dbReference type="NCBI Taxonomy" id="1836956"/>
    <lineage>
        <taxon>Eukaryota</taxon>
        <taxon>Fungi</taxon>
        <taxon>Dikarya</taxon>
        <taxon>Ascomycota</taxon>
        <taxon>Pezizomycotina</taxon>
        <taxon>Sordariomycetes</taxon>
        <taxon>Hypocreomycetidae</taxon>
        <taxon>Glomerellales</taxon>
        <taxon>Glomerellaceae</taxon>
        <taxon>Colletotrichum</taxon>
        <taxon>Colletotrichum gloeosporioides species complex</taxon>
    </lineage>
</organism>
<evidence type="ECO:0008006" key="4">
    <source>
        <dbReference type="Google" id="ProtNLM"/>
    </source>
</evidence>
<dbReference type="AlphaFoldDB" id="A0AAD9A280"/>